<keyword evidence="7" id="KW-1185">Reference proteome</keyword>
<feature type="transmembrane region" description="Helical" evidence="5">
    <location>
        <begin position="22"/>
        <end position="42"/>
    </location>
</feature>
<evidence type="ECO:0000256" key="2">
    <source>
        <dbReference type="ARBA" id="ARBA00022692"/>
    </source>
</evidence>
<feature type="transmembrane region" description="Helical" evidence="5">
    <location>
        <begin position="96"/>
        <end position="116"/>
    </location>
</feature>
<dbReference type="GO" id="GO:0016020">
    <property type="term" value="C:membrane"/>
    <property type="evidence" value="ECO:0007669"/>
    <property type="project" value="UniProtKB-SubCell"/>
</dbReference>
<feature type="transmembrane region" description="Helical" evidence="5">
    <location>
        <begin position="259"/>
        <end position="278"/>
    </location>
</feature>
<dbReference type="PANTHER" id="PTHR23360">
    <property type="entry name" value="G-PROTEIN COUPLED RECEPTORS FAMILY 1 PROFILE DOMAIN-CONTAINING PROTEIN-RELATED"/>
    <property type="match status" value="1"/>
</dbReference>
<evidence type="ECO:0000256" key="1">
    <source>
        <dbReference type="ARBA" id="ARBA00004370"/>
    </source>
</evidence>
<dbReference type="InterPro" id="IPR000276">
    <property type="entry name" value="GPCR_Rhodpsn"/>
</dbReference>
<dbReference type="Proteomes" id="UP000887566">
    <property type="component" value="Unplaced"/>
</dbReference>
<proteinExistence type="predicted"/>
<accession>A0A914WK79</accession>
<sequence>MQCNATWYNNAALASILNINKLYISFGSFAAATNILCVLVMLSTKQMRQKYGTFGVLSFGDMLNALGMVLAGGVRSQLIYDNSYGSLSTFDCFGRPWPYFFIVGGQLPAFILIVMAGERMIAVFKPITYRTHITPRIRAIVNIICVLLSILSLLIGIFFSFLNREVCTNPTCSTINSTGRLYGTFNYFLIVFLPFIALVLNILAYIGAKRRSISTNMKRELKKVLVSLVLAALAVVLSAMPNIILWGQGVYWNSGIVPYMYIGFGCNSVVDLFTFTLMKKDFRYRLLSLISNGYLNRFFNLPEVTETRTRRNVVHNTPNKPAARS</sequence>
<evidence type="ECO:0000256" key="5">
    <source>
        <dbReference type="SAM" id="Phobius"/>
    </source>
</evidence>
<evidence type="ECO:0000313" key="8">
    <source>
        <dbReference type="WBParaSite" id="PSAMB.scaffold4277size15140.g23870.t1"/>
    </source>
</evidence>
<comment type="subcellular location">
    <subcellularLocation>
        <location evidence="1">Membrane</location>
    </subcellularLocation>
</comment>
<feature type="transmembrane region" description="Helical" evidence="5">
    <location>
        <begin position="54"/>
        <end position="76"/>
    </location>
</feature>
<reference evidence="8" key="1">
    <citation type="submission" date="2022-11" db="UniProtKB">
        <authorList>
            <consortium name="WormBaseParasite"/>
        </authorList>
    </citation>
    <scope>IDENTIFICATION</scope>
</reference>
<feature type="domain" description="G-protein coupled receptors family 1 profile" evidence="6">
    <location>
        <begin position="33"/>
        <end position="245"/>
    </location>
</feature>
<keyword evidence="3 5" id="KW-1133">Transmembrane helix</keyword>
<evidence type="ECO:0000256" key="3">
    <source>
        <dbReference type="ARBA" id="ARBA00022989"/>
    </source>
</evidence>
<dbReference type="InterPro" id="IPR017452">
    <property type="entry name" value="GPCR_Rhodpsn_7TM"/>
</dbReference>
<dbReference type="PANTHER" id="PTHR23360:SF69">
    <property type="entry name" value="G-PROTEIN COUPLED RECEPTORS FAMILY 1 PROFILE DOMAIN-CONTAINING PROTEIN-RELATED"/>
    <property type="match status" value="1"/>
</dbReference>
<dbReference type="InterPro" id="IPR047130">
    <property type="entry name" value="7TM_GPCR_Srsx_nematod"/>
</dbReference>
<dbReference type="AlphaFoldDB" id="A0A914WK79"/>
<protein>
    <submittedName>
        <fullName evidence="8">G-protein coupled receptors family 1 profile domain-containing protein</fullName>
    </submittedName>
</protein>
<feature type="transmembrane region" description="Helical" evidence="5">
    <location>
        <begin position="137"/>
        <end position="161"/>
    </location>
</feature>
<dbReference type="Pfam" id="PF00001">
    <property type="entry name" value="7tm_1"/>
    <property type="match status" value="1"/>
</dbReference>
<feature type="transmembrane region" description="Helical" evidence="5">
    <location>
        <begin position="224"/>
        <end position="247"/>
    </location>
</feature>
<dbReference type="SUPFAM" id="SSF81321">
    <property type="entry name" value="Family A G protein-coupled receptor-like"/>
    <property type="match status" value="1"/>
</dbReference>
<dbReference type="CDD" id="cd00637">
    <property type="entry name" value="7tm_classA_rhodopsin-like"/>
    <property type="match status" value="1"/>
</dbReference>
<name>A0A914WK79_9BILA</name>
<dbReference type="WBParaSite" id="PSAMB.scaffold4277size15140.g23870.t1">
    <property type="protein sequence ID" value="PSAMB.scaffold4277size15140.g23870.t1"/>
    <property type="gene ID" value="PSAMB.scaffold4277size15140.g23870"/>
</dbReference>
<keyword evidence="2 5" id="KW-0812">Transmembrane</keyword>
<evidence type="ECO:0000313" key="7">
    <source>
        <dbReference type="Proteomes" id="UP000887566"/>
    </source>
</evidence>
<feature type="transmembrane region" description="Helical" evidence="5">
    <location>
        <begin position="181"/>
        <end position="203"/>
    </location>
</feature>
<dbReference type="Gene3D" id="1.20.1070.10">
    <property type="entry name" value="Rhodopsin 7-helix transmembrane proteins"/>
    <property type="match status" value="1"/>
</dbReference>
<dbReference type="GO" id="GO:0004930">
    <property type="term" value="F:G protein-coupled receptor activity"/>
    <property type="evidence" value="ECO:0007669"/>
    <property type="project" value="InterPro"/>
</dbReference>
<evidence type="ECO:0000259" key="6">
    <source>
        <dbReference type="PROSITE" id="PS50262"/>
    </source>
</evidence>
<keyword evidence="4 5" id="KW-0472">Membrane</keyword>
<dbReference type="PROSITE" id="PS50262">
    <property type="entry name" value="G_PROTEIN_RECEP_F1_2"/>
    <property type="match status" value="1"/>
</dbReference>
<organism evidence="7 8">
    <name type="scientific">Plectus sambesii</name>
    <dbReference type="NCBI Taxonomy" id="2011161"/>
    <lineage>
        <taxon>Eukaryota</taxon>
        <taxon>Metazoa</taxon>
        <taxon>Ecdysozoa</taxon>
        <taxon>Nematoda</taxon>
        <taxon>Chromadorea</taxon>
        <taxon>Plectida</taxon>
        <taxon>Plectina</taxon>
        <taxon>Plectoidea</taxon>
        <taxon>Plectidae</taxon>
        <taxon>Plectus</taxon>
    </lineage>
</organism>
<evidence type="ECO:0000256" key="4">
    <source>
        <dbReference type="ARBA" id="ARBA00023136"/>
    </source>
</evidence>